<feature type="region of interest" description="Disordered" evidence="2">
    <location>
        <begin position="19"/>
        <end position="94"/>
    </location>
</feature>
<feature type="coiled-coil region" evidence="1">
    <location>
        <begin position="245"/>
        <end position="279"/>
    </location>
</feature>
<feature type="region of interest" description="Disordered" evidence="2">
    <location>
        <begin position="212"/>
        <end position="240"/>
    </location>
</feature>
<proteinExistence type="predicted"/>
<evidence type="ECO:0000256" key="1">
    <source>
        <dbReference type="SAM" id="Coils"/>
    </source>
</evidence>
<dbReference type="RefSeq" id="XP_020069527.1">
    <property type="nucleotide sequence ID" value="XM_020216519.1"/>
</dbReference>
<dbReference type="Proteomes" id="UP000094389">
    <property type="component" value="Unassembled WGS sequence"/>
</dbReference>
<evidence type="ECO:0000313" key="3">
    <source>
        <dbReference type="EMBL" id="ODV72488.1"/>
    </source>
</evidence>
<name>A0A1E4RZ04_CYBJN</name>
<keyword evidence="1" id="KW-0175">Coiled coil</keyword>
<keyword evidence="4" id="KW-1185">Reference proteome</keyword>
<feature type="compositionally biased region" description="Basic and acidic residues" evidence="2">
    <location>
        <begin position="298"/>
        <end position="324"/>
    </location>
</feature>
<organism evidence="3 4">
    <name type="scientific">Cyberlindnera jadinii (strain ATCC 18201 / CBS 1600 / BCRC 20928 / JCM 3617 / NBRC 0987 / NRRL Y-1542)</name>
    <name type="common">Torula yeast</name>
    <name type="synonym">Candida utilis</name>
    <dbReference type="NCBI Taxonomy" id="983966"/>
    <lineage>
        <taxon>Eukaryota</taxon>
        <taxon>Fungi</taxon>
        <taxon>Dikarya</taxon>
        <taxon>Ascomycota</taxon>
        <taxon>Saccharomycotina</taxon>
        <taxon>Saccharomycetes</taxon>
        <taxon>Phaffomycetales</taxon>
        <taxon>Phaffomycetaceae</taxon>
        <taxon>Cyberlindnera</taxon>
    </lineage>
</organism>
<feature type="region of interest" description="Disordered" evidence="2">
    <location>
        <begin position="296"/>
        <end position="333"/>
    </location>
</feature>
<sequence>MFDSIAKAWKEVAADDSLNETSVNFSPATRTQASRAGKRRHGSHHGSDSGYKYDYGSSHAVDRARSSSHTRHAYSSKVLKPSTDNKKNQKSGTSLWNALGKIGQTIIGDGSRENKELKSMKSYMNGMIGSGDNPGRVNDMRSRVESISERAQRFTRENRSPGKNVKGYSSGGTMRRIHLKDLAEADSSADSLSRLVKRAHVDFSRDRATASPMVTTTAASRPPPIDIPSSPYTNGETHTDIHTSNVADRSEVEELSRKVEALENTVNSLVEELRKSHDLKRDILNSDDMRVIPAPVSEVEHRSTDSTTQDVRDKPDRAPDHRESEDEFEEVNRSLSPVKLDFDKFKFVR</sequence>
<feature type="compositionally biased region" description="Polar residues" evidence="2">
    <location>
        <begin position="19"/>
        <end position="34"/>
    </location>
</feature>
<dbReference type="GeneID" id="30990915"/>
<gene>
    <name evidence="3" type="ORF">CYBJADRAFT_173935</name>
</gene>
<protein>
    <submittedName>
        <fullName evidence="3">Uncharacterized protein</fullName>
    </submittedName>
</protein>
<evidence type="ECO:0000256" key="2">
    <source>
        <dbReference type="SAM" id="MobiDB-lite"/>
    </source>
</evidence>
<accession>A0A1E4RZ04</accession>
<feature type="compositionally biased region" description="Low complexity" evidence="2">
    <location>
        <begin position="48"/>
        <end position="58"/>
    </location>
</feature>
<dbReference type="OMA" id="RRAGHYI"/>
<dbReference type="EMBL" id="KV453934">
    <property type="protein sequence ID" value="ODV72488.1"/>
    <property type="molecule type" value="Genomic_DNA"/>
</dbReference>
<evidence type="ECO:0000313" key="4">
    <source>
        <dbReference type="Proteomes" id="UP000094389"/>
    </source>
</evidence>
<reference evidence="3 4" key="1">
    <citation type="journal article" date="2016" name="Proc. Natl. Acad. Sci. U.S.A.">
        <title>Comparative genomics of biotechnologically important yeasts.</title>
        <authorList>
            <person name="Riley R."/>
            <person name="Haridas S."/>
            <person name="Wolfe K.H."/>
            <person name="Lopes M.R."/>
            <person name="Hittinger C.T."/>
            <person name="Goeker M."/>
            <person name="Salamov A.A."/>
            <person name="Wisecaver J.H."/>
            <person name="Long T.M."/>
            <person name="Calvey C.H."/>
            <person name="Aerts A.L."/>
            <person name="Barry K.W."/>
            <person name="Choi C."/>
            <person name="Clum A."/>
            <person name="Coughlan A.Y."/>
            <person name="Deshpande S."/>
            <person name="Douglass A.P."/>
            <person name="Hanson S.J."/>
            <person name="Klenk H.-P."/>
            <person name="LaButti K.M."/>
            <person name="Lapidus A."/>
            <person name="Lindquist E.A."/>
            <person name="Lipzen A.M."/>
            <person name="Meier-Kolthoff J.P."/>
            <person name="Ohm R.A."/>
            <person name="Otillar R.P."/>
            <person name="Pangilinan J.L."/>
            <person name="Peng Y."/>
            <person name="Rokas A."/>
            <person name="Rosa C.A."/>
            <person name="Scheuner C."/>
            <person name="Sibirny A.A."/>
            <person name="Slot J.C."/>
            <person name="Stielow J.B."/>
            <person name="Sun H."/>
            <person name="Kurtzman C.P."/>
            <person name="Blackwell M."/>
            <person name="Grigoriev I.V."/>
            <person name="Jeffries T.W."/>
        </authorList>
    </citation>
    <scope>NUCLEOTIDE SEQUENCE [LARGE SCALE GENOMIC DNA]</scope>
    <source>
        <strain evidence="4">ATCC 18201 / CBS 1600 / BCRC 20928 / JCM 3617 / NBRC 0987 / NRRL Y-1542</strain>
    </source>
</reference>
<dbReference type="AlphaFoldDB" id="A0A1E4RZ04"/>